<keyword evidence="4" id="KW-1185">Reference proteome</keyword>
<evidence type="ECO:0000313" key="3">
    <source>
        <dbReference type="EMBL" id="RVT62647.1"/>
    </source>
</evidence>
<dbReference type="RefSeq" id="WP_127738598.1">
    <property type="nucleotide sequence ID" value="NZ_RZTZ01000004.1"/>
</dbReference>
<reference evidence="3 4" key="1">
    <citation type="submission" date="2019-01" db="EMBL/GenBank/DDBJ databases">
        <title>Bacillus sp. M5HDSG1-1, whole genome shotgun sequence.</title>
        <authorList>
            <person name="Tuo L."/>
        </authorList>
    </citation>
    <scope>NUCLEOTIDE SEQUENCE [LARGE SCALE GENOMIC DNA]</scope>
    <source>
        <strain evidence="3 4">M5HDSG1-1</strain>
    </source>
</reference>
<dbReference type="PROSITE" id="PS50937">
    <property type="entry name" value="HTH_MERR_2"/>
    <property type="match status" value="1"/>
</dbReference>
<keyword evidence="1" id="KW-0238">DNA-binding</keyword>
<evidence type="ECO:0000259" key="2">
    <source>
        <dbReference type="PROSITE" id="PS50937"/>
    </source>
</evidence>
<dbReference type="InterPro" id="IPR047057">
    <property type="entry name" value="MerR_fam"/>
</dbReference>
<evidence type="ECO:0000256" key="1">
    <source>
        <dbReference type="ARBA" id="ARBA00023125"/>
    </source>
</evidence>
<sequence length="119" mass="13834">MYTIKQASTLTKLSIDTIRYYEKAGLLPKIKRLPNKHRVFIQPDIERLQMITCMKKANLSLDEVKLYLDIAKTSNMSPEMVAGMHQHKEKVKNQMAQLQTVLDFIDEKLAEGTWLKRKA</sequence>
<comment type="caution">
    <text evidence="3">The sequence shown here is derived from an EMBL/GenBank/DDBJ whole genome shotgun (WGS) entry which is preliminary data.</text>
</comment>
<dbReference type="SMART" id="SM00422">
    <property type="entry name" value="HTH_MERR"/>
    <property type="match status" value="1"/>
</dbReference>
<dbReference type="SUPFAM" id="SSF46955">
    <property type="entry name" value="Putative DNA-binding domain"/>
    <property type="match status" value="1"/>
</dbReference>
<organism evidence="3 4">
    <name type="scientific">Niallia taxi</name>
    <dbReference type="NCBI Taxonomy" id="2499688"/>
    <lineage>
        <taxon>Bacteria</taxon>
        <taxon>Bacillati</taxon>
        <taxon>Bacillota</taxon>
        <taxon>Bacilli</taxon>
        <taxon>Bacillales</taxon>
        <taxon>Bacillaceae</taxon>
        <taxon>Niallia</taxon>
    </lineage>
</organism>
<dbReference type="InterPro" id="IPR009061">
    <property type="entry name" value="DNA-bd_dom_put_sf"/>
</dbReference>
<accession>A0A3S2UWJ9</accession>
<protein>
    <submittedName>
        <fullName evidence="3">MerR family transcriptional regulator</fullName>
    </submittedName>
</protein>
<dbReference type="AlphaFoldDB" id="A0A3S2UWJ9"/>
<dbReference type="PANTHER" id="PTHR30204">
    <property type="entry name" value="REDOX-CYCLING DRUG-SENSING TRANSCRIPTIONAL ACTIVATOR SOXR"/>
    <property type="match status" value="1"/>
</dbReference>
<dbReference type="EMBL" id="RZTZ01000004">
    <property type="protein sequence ID" value="RVT62647.1"/>
    <property type="molecule type" value="Genomic_DNA"/>
</dbReference>
<gene>
    <name evidence="3" type="ORF">EM808_12810</name>
</gene>
<dbReference type="Proteomes" id="UP000288024">
    <property type="component" value="Unassembled WGS sequence"/>
</dbReference>
<dbReference type="Pfam" id="PF13411">
    <property type="entry name" value="MerR_1"/>
    <property type="match status" value="1"/>
</dbReference>
<evidence type="ECO:0000313" key="4">
    <source>
        <dbReference type="Proteomes" id="UP000288024"/>
    </source>
</evidence>
<dbReference type="GO" id="GO:0003677">
    <property type="term" value="F:DNA binding"/>
    <property type="evidence" value="ECO:0007669"/>
    <property type="project" value="UniProtKB-KW"/>
</dbReference>
<dbReference type="InterPro" id="IPR000551">
    <property type="entry name" value="MerR-type_HTH_dom"/>
</dbReference>
<proteinExistence type="predicted"/>
<dbReference type="PANTHER" id="PTHR30204:SF83">
    <property type="entry name" value="TRANSCRIPTIONAL REGULATOR, MERR FAMILY"/>
    <property type="match status" value="1"/>
</dbReference>
<dbReference type="Gene3D" id="1.10.1660.10">
    <property type="match status" value="1"/>
</dbReference>
<dbReference type="CDD" id="cd01109">
    <property type="entry name" value="HTH_YyaN"/>
    <property type="match status" value="1"/>
</dbReference>
<name>A0A3S2UWJ9_9BACI</name>
<feature type="domain" description="HTH merR-type" evidence="2">
    <location>
        <begin position="1"/>
        <end position="70"/>
    </location>
</feature>
<dbReference type="GO" id="GO:0003700">
    <property type="term" value="F:DNA-binding transcription factor activity"/>
    <property type="evidence" value="ECO:0007669"/>
    <property type="project" value="InterPro"/>
</dbReference>